<evidence type="ECO:0000313" key="3">
    <source>
        <dbReference type="Proteomes" id="UP000694941"/>
    </source>
</evidence>
<dbReference type="InterPro" id="IPR009349">
    <property type="entry name" value="TRIP4/RQT4_C2HC5_Znf"/>
</dbReference>
<dbReference type="InterPro" id="IPR056994">
    <property type="entry name" value="TRI4_N"/>
</dbReference>
<dbReference type="RefSeq" id="XP_013776774.1">
    <property type="nucleotide sequence ID" value="XM_013921320.2"/>
</dbReference>
<dbReference type="Pfam" id="PF06221">
    <property type="entry name" value="zf-C2HC5"/>
    <property type="match status" value="1"/>
</dbReference>
<organism evidence="3 4">
    <name type="scientific">Limulus polyphemus</name>
    <name type="common">Atlantic horseshoe crab</name>
    <dbReference type="NCBI Taxonomy" id="6850"/>
    <lineage>
        <taxon>Eukaryota</taxon>
        <taxon>Metazoa</taxon>
        <taxon>Ecdysozoa</taxon>
        <taxon>Arthropoda</taxon>
        <taxon>Chelicerata</taxon>
        <taxon>Merostomata</taxon>
        <taxon>Xiphosura</taxon>
        <taxon>Limulidae</taxon>
        <taxon>Limulus</taxon>
    </lineage>
</organism>
<dbReference type="SMART" id="SM01022">
    <property type="entry name" value="ASCH"/>
    <property type="match status" value="1"/>
</dbReference>
<dbReference type="CDD" id="cd06554">
    <property type="entry name" value="ASCH_ASC-1_like"/>
    <property type="match status" value="1"/>
</dbReference>
<dbReference type="PANTHER" id="PTHR12963:SF4">
    <property type="entry name" value="ACTIVATING SIGNAL COINTEGRATOR 1"/>
    <property type="match status" value="1"/>
</dbReference>
<evidence type="ECO:0000256" key="1">
    <source>
        <dbReference type="SAM" id="MobiDB-lite"/>
    </source>
</evidence>
<dbReference type="Pfam" id="PF04266">
    <property type="entry name" value="ASCH"/>
    <property type="match status" value="1"/>
</dbReference>
<gene>
    <name evidence="4" type="primary">LOC106461499</name>
</gene>
<dbReference type="Gene3D" id="2.30.130.30">
    <property type="entry name" value="Hypothetical protein"/>
    <property type="match status" value="1"/>
</dbReference>
<feature type="domain" description="ASCH" evidence="2">
    <location>
        <begin position="411"/>
        <end position="524"/>
    </location>
</feature>
<dbReference type="InterPro" id="IPR056993">
    <property type="entry name" value="TRIP4_3rd_dom"/>
</dbReference>
<accession>A0ABM1B862</accession>
<proteinExistence type="predicted"/>
<dbReference type="SUPFAM" id="SSF88697">
    <property type="entry name" value="PUA domain-like"/>
    <property type="match status" value="1"/>
</dbReference>
<name>A0ABM1B862_LIMPO</name>
<feature type="region of interest" description="Disordered" evidence="1">
    <location>
        <begin position="106"/>
        <end position="133"/>
    </location>
</feature>
<reference evidence="4" key="1">
    <citation type="submission" date="2025-08" db="UniProtKB">
        <authorList>
            <consortium name="RefSeq"/>
        </authorList>
    </citation>
    <scope>IDENTIFICATION</scope>
    <source>
        <tissue evidence="4">Muscle</tissue>
    </source>
</reference>
<sequence>MSSALIEWCCSELSKLLGFPATEDFARYILNIENQNDLEEYLSDILDPTISSHKCFIKELLLQWKQGRNKDSPSQVKVYMKPDTGEDYVKGEKKCKSSKKKGLLEKNSNNQSLENDTPSKAIHLETSPEPQSLKKKKKFVSLYSKEGQLKDIIILPGRHPCQCEASKHKLVNNCLKCGRIVCEQEGSGPCFTCGSLVCSKEEQEIIQRGSRKSEKLLQKLMGESYDGQDKAVQKSGYDAAVEQKNRLLEYDKNSEKRTRVIDDESDYFAVESNKWLTKEERAKMSQKQKELHARRHVSRLNQKITLDFAGRRVLEQSDEVDFQKEIDDEFVQAANFSSRICEEDRISDSMNNLNVDPHISVSPPVYEDSGSHVFHIKENSKRQQTNFNSLKKNLRIQDRELQEMSDDGKCLSMHQPWASLLIMGIKKHEGRTWYTPYRGRLWIHSASKVPSHQEITETEQIYRILECDDFIKFPEQYPTGCLLGCVDLTECLPQEQYREQYPDGESGSPYVFICENPQELLVKFPMKGKHKIFQLDSRIHEAAKKTLRKPTSHKG</sequence>
<evidence type="ECO:0000259" key="2">
    <source>
        <dbReference type="SMART" id="SM01022"/>
    </source>
</evidence>
<keyword evidence="3" id="KW-1185">Reference proteome</keyword>
<dbReference type="InterPro" id="IPR007374">
    <property type="entry name" value="ASCH_domain"/>
</dbReference>
<dbReference type="InterPro" id="IPR039128">
    <property type="entry name" value="TRIP4-like"/>
</dbReference>
<dbReference type="PANTHER" id="PTHR12963">
    <property type="entry name" value="THYROID RECEPTOR INTERACTING PROTEIN RELATED"/>
    <property type="match status" value="1"/>
</dbReference>
<evidence type="ECO:0000313" key="4">
    <source>
        <dbReference type="RefSeq" id="XP_013776774.1"/>
    </source>
</evidence>
<protein>
    <submittedName>
        <fullName evidence="4">Activating signal cointegrator 1-like</fullName>
    </submittedName>
</protein>
<dbReference type="Pfam" id="PF23134">
    <property type="entry name" value="TRIP4_3rd"/>
    <property type="match status" value="1"/>
</dbReference>
<feature type="compositionally biased region" description="Polar residues" evidence="1">
    <location>
        <begin position="107"/>
        <end position="118"/>
    </location>
</feature>
<dbReference type="Proteomes" id="UP000694941">
    <property type="component" value="Unplaced"/>
</dbReference>
<dbReference type="InterPro" id="IPR015947">
    <property type="entry name" value="PUA-like_sf"/>
</dbReference>
<dbReference type="GeneID" id="106461499"/>
<dbReference type="Pfam" id="PF23135">
    <property type="entry name" value="TRI4_N"/>
    <property type="match status" value="1"/>
</dbReference>